<comment type="subcellular location">
    <subcellularLocation>
        <location evidence="1">Membrane</location>
        <topology evidence="1">Multi-pass membrane protein</topology>
    </subcellularLocation>
</comment>
<dbReference type="GO" id="GO:0030150">
    <property type="term" value="P:protein import into mitochondrial matrix"/>
    <property type="evidence" value="ECO:0007669"/>
    <property type="project" value="TreeGrafter"/>
</dbReference>
<evidence type="ECO:0000256" key="5">
    <source>
        <dbReference type="SAM" id="Phobius"/>
    </source>
</evidence>
<dbReference type="InterPro" id="IPR045238">
    <property type="entry name" value="Tim23-like"/>
</dbReference>
<gene>
    <name evidence="6" type="primary">Timm23</name>
</gene>
<evidence type="ECO:0000256" key="2">
    <source>
        <dbReference type="ARBA" id="ARBA00022692"/>
    </source>
</evidence>
<evidence type="ECO:0000256" key="3">
    <source>
        <dbReference type="ARBA" id="ARBA00022989"/>
    </source>
</evidence>
<feature type="transmembrane region" description="Helical" evidence="5">
    <location>
        <begin position="204"/>
        <end position="224"/>
    </location>
</feature>
<proteinExistence type="evidence at transcript level"/>
<dbReference type="AlphaFoldDB" id="A0A6F9DVC0"/>
<evidence type="ECO:0000256" key="1">
    <source>
        <dbReference type="ARBA" id="ARBA00004141"/>
    </source>
</evidence>
<dbReference type="PANTHER" id="PTHR15371">
    <property type="entry name" value="TIM23"/>
    <property type="match status" value="1"/>
</dbReference>
<sequence length="239" mass="25475">MPFLPVALGIALKAKYDKIANTVLKKKMFSAGNTKEDEGPGKTAPYMQTPYLSIDPNYLGGAGEYILPEDASAVRSRVQTMFSIIGTATVFGAGIGGFESLRYSGLQLLKGKSQRMQMTSAVLKNGGQMAQKFGAVAFLYCACSIVTEKIRGVEDDLNTLVGGTTAGALYSLPGVLNVKKHGPQAAEEEAVGILRKTVRRLPPVGRFFFGAGAGLAFGGLLCLYRSQASDYIQEITRKS</sequence>
<keyword evidence="3 5" id="KW-1133">Transmembrane helix</keyword>
<protein>
    <submittedName>
        <fullName evidence="6">Mitochondrial import inner membrane translocase subunit Tim23</fullName>
    </submittedName>
</protein>
<name>A0A6F9DVC0_9ASCI</name>
<dbReference type="GO" id="GO:0005744">
    <property type="term" value="C:TIM23 mitochondrial import inner membrane translocase complex"/>
    <property type="evidence" value="ECO:0007669"/>
    <property type="project" value="TreeGrafter"/>
</dbReference>
<dbReference type="PANTHER" id="PTHR15371:SF0">
    <property type="entry name" value="SD19278P"/>
    <property type="match status" value="1"/>
</dbReference>
<keyword evidence="4 5" id="KW-0472">Membrane</keyword>
<evidence type="ECO:0000313" key="6">
    <source>
        <dbReference type="EMBL" id="CAB3266963.1"/>
    </source>
</evidence>
<dbReference type="GO" id="GO:0008320">
    <property type="term" value="F:protein transmembrane transporter activity"/>
    <property type="evidence" value="ECO:0007669"/>
    <property type="project" value="TreeGrafter"/>
</dbReference>
<dbReference type="Pfam" id="PF02466">
    <property type="entry name" value="Tim17"/>
    <property type="match status" value="1"/>
</dbReference>
<organism evidence="6">
    <name type="scientific">Phallusia mammillata</name>
    <dbReference type="NCBI Taxonomy" id="59560"/>
    <lineage>
        <taxon>Eukaryota</taxon>
        <taxon>Metazoa</taxon>
        <taxon>Chordata</taxon>
        <taxon>Tunicata</taxon>
        <taxon>Ascidiacea</taxon>
        <taxon>Phlebobranchia</taxon>
        <taxon>Ascidiidae</taxon>
        <taxon>Phallusia</taxon>
    </lineage>
</organism>
<keyword evidence="2 5" id="KW-0812">Transmembrane</keyword>
<reference evidence="6" key="1">
    <citation type="submission" date="2020-04" db="EMBL/GenBank/DDBJ databases">
        <authorList>
            <person name="Neveu A P."/>
        </authorList>
    </citation>
    <scope>NUCLEOTIDE SEQUENCE</scope>
    <source>
        <tissue evidence="6">Whole embryo</tissue>
    </source>
</reference>
<accession>A0A6F9DVC0</accession>
<evidence type="ECO:0000256" key="4">
    <source>
        <dbReference type="ARBA" id="ARBA00023136"/>
    </source>
</evidence>
<dbReference type="EMBL" id="LR791101">
    <property type="protein sequence ID" value="CAB3266963.1"/>
    <property type="molecule type" value="mRNA"/>
</dbReference>